<evidence type="ECO:0000313" key="2">
    <source>
        <dbReference type="Proteomes" id="UP001461498"/>
    </source>
</evidence>
<reference evidence="1 2" key="1">
    <citation type="submission" date="2022-12" db="EMBL/GenBank/DDBJ databases">
        <title>Chromosome-level genome assembly of true bugs.</title>
        <authorList>
            <person name="Ma L."/>
            <person name="Li H."/>
        </authorList>
    </citation>
    <scope>NUCLEOTIDE SEQUENCE [LARGE SCALE GENOMIC DNA]</scope>
    <source>
        <strain evidence="1">Lab_2022b</strain>
    </source>
</reference>
<protein>
    <submittedName>
        <fullName evidence="1">Uncharacterized protein</fullName>
    </submittedName>
</protein>
<sequence>MISNNECVPDDSEKSLIALGESLRKMARRTSTPTVQRSWNSKLRLSILRKMSPEIPEDTIIECLADTIKYDVTIPDDVLFCKFRQGADFPFCRIARIEQDTKIYLKLNGINIDQYPSLLGAAIFLLLERQAEGQLIKSQEQNRGKKVVVEYVESINSVSISVCNKACNPRSLLKTNQSIVLRTLKPGQVFNHRNR</sequence>
<keyword evidence="2" id="KW-1185">Reference proteome</keyword>
<gene>
    <name evidence="1" type="ORF">O3M35_000343</name>
</gene>
<dbReference type="Proteomes" id="UP001461498">
    <property type="component" value="Unassembled WGS sequence"/>
</dbReference>
<comment type="caution">
    <text evidence="1">The sequence shown here is derived from an EMBL/GenBank/DDBJ whole genome shotgun (WGS) entry which is preliminary data.</text>
</comment>
<proteinExistence type="predicted"/>
<name>A0AAW1DSK1_9HEMI</name>
<accession>A0AAW1DSK1</accession>
<dbReference type="EMBL" id="JAPXFL010000001">
    <property type="protein sequence ID" value="KAK9511740.1"/>
    <property type="molecule type" value="Genomic_DNA"/>
</dbReference>
<dbReference type="AlphaFoldDB" id="A0AAW1DSK1"/>
<organism evidence="1 2">
    <name type="scientific">Rhynocoris fuscipes</name>
    <dbReference type="NCBI Taxonomy" id="488301"/>
    <lineage>
        <taxon>Eukaryota</taxon>
        <taxon>Metazoa</taxon>
        <taxon>Ecdysozoa</taxon>
        <taxon>Arthropoda</taxon>
        <taxon>Hexapoda</taxon>
        <taxon>Insecta</taxon>
        <taxon>Pterygota</taxon>
        <taxon>Neoptera</taxon>
        <taxon>Paraneoptera</taxon>
        <taxon>Hemiptera</taxon>
        <taxon>Heteroptera</taxon>
        <taxon>Panheteroptera</taxon>
        <taxon>Cimicomorpha</taxon>
        <taxon>Reduviidae</taxon>
        <taxon>Harpactorinae</taxon>
        <taxon>Harpactorini</taxon>
        <taxon>Rhynocoris</taxon>
    </lineage>
</organism>
<evidence type="ECO:0000313" key="1">
    <source>
        <dbReference type="EMBL" id="KAK9511740.1"/>
    </source>
</evidence>